<protein>
    <submittedName>
        <fullName evidence="2">DUF4886 domain-containing protein</fullName>
    </submittedName>
</protein>
<dbReference type="InterPro" id="IPR036514">
    <property type="entry name" value="SGNH_hydro_sf"/>
</dbReference>
<proteinExistence type="predicted"/>
<dbReference type="SUPFAM" id="SSF52266">
    <property type="entry name" value="SGNH hydrolase"/>
    <property type="match status" value="1"/>
</dbReference>
<gene>
    <name evidence="2" type="ORF">NG821_12265</name>
</gene>
<accession>A0ABT1C015</accession>
<evidence type="ECO:0000313" key="3">
    <source>
        <dbReference type="Proteomes" id="UP001204015"/>
    </source>
</evidence>
<name>A0ABT1C015_9BACT</name>
<dbReference type="Gene3D" id="3.40.50.1110">
    <property type="entry name" value="SGNH hydrolase"/>
    <property type="match status" value="1"/>
</dbReference>
<organism evidence="2 3">
    <name type="scientific">Segatella cerevisiae</name>
    <dbReference type="NCBI Taxonomy" id="2053716"/>
    <lineage>
        <taxon>Bacteria</taxon>
        <taxon>Pseudomonadati</taxon>
        <taxon>Bacteroidota</taxon>
        <taxon>Bacteroidia</taxon>
        <taxon>Bacteroidales</taxon>
        <taxon>Prevotellaceae</taxon>
        <taxon>Segatella</taxon>
    </lineage>
</organism>
<evidence type="ECO:0000313" key="2">
    <source>
        <dbReference type="EMBL" id="MCO6026599.1"/>
    </source>
</evidence>
<dbReference type="InterPro" id="IPR032616">
    <property type="entry name" value="DUF4886"/>
</dbReference>
<comment type="caution">
    <text evidence="2">The sequence shown here is derived from an EMBL/GenBank/DDBJ whole genome shotgun (WGS) entry which is preliminary data.</text>
</comment>
<dbReference type="Pfam" id="PF16227">
    <property type="entry name" value="DUF4886"/>
    <property type="match status" value="1"/>
</dbReference>
<reference evidence="2 3" key="1">
    <citation type="submission" date="2022-06" db="EMBL/GenBank/DDBJ databases">
        <title>A taxonomic note on the genus Prevotella: Description of four novel genera and emended description of the genera Hallella and Xylanibacter.</title>
        <authorList>
            <person name="Hitch T.C.A."/>
        </authorList>
    </citation>
    <scope>NUCLEOTIDE SEQUENCE [LARGE SCALE GENOMIC DNA]</scope>
    <source>
        <strain evidence="2 3">DSM 100619</strain>
    </source>
</reference>
<evidence type="ECO:0000259" key="1">
    <source>
        <dbReference type="Pfam" id="PF16227"/>
    </source>
</evidence>
<keyword evidence="3" id="KW-1185">Reference proteome</keyword>
<dbReference type="RefSeq" id="WP_252761948.1">
    <property type="nucleotide sequence ID" value="NZ_JAMXLY010000084.1"/>
</dbReference>
<sequence length="279" mass="31330">MKRPSLIFICLLMLIVMPITARNATVIKVLAIGNSFSEDAIENNLHELFQAAGRQSIIANMYIGGCTLERHWKNAKGDIADYRYRKVDVNGDRHQIDRMTLEKALTDEKWDYVSLQQASGVSGKYATYTPYMADLIKSVHSYAPQAKIIWHQTWAYAQNSDHKEFPNYGRSQKAMYDSIMSASSKVLKDYQIKTIIPCGTAIQNARTSFLGDHMNRDGYHLNLMYGRYTAACTWFEALSGKNVIGNSYAPKGLSADVVRVAQESAHAAVQSPFSVTPIR</sequence>
<dbReference type="EMBL" id="JAMXLY010000084">
    <property type="protein sequence ID" value="MCO6026599.1"/>
    <property type="molecule type" value="Genomic_DNA"/>
</dbReference>
<feature type="domain" description="DUF4886" evidence="1">
    <location>
        <begin position="28"/>
        <end position="268"/>
    </location>
</feature>
<dbReference type="Proteomes" id="UP001204015">
    <property type="component" value="Unassembled WGS sequence"/>
</dbReference>